<dbReference type="InterPro" id="IPR051599">
    <property type="entry name" value="Cell_Envelope_Assoc"/>
</dbReference>
<keyword evidence="4" id="KW-1185">Reference proteome</keyword>
<dbReference type="CDD" id="cd06259">
    <property type="entry name" value="YdcF-like"/>
    <property type="match status" value="1"/>
</dbReference>
<feature type="transmembrane region" description="Helical" evidence="1">
    <location>
        <begin position="12"/>
        <end position="33"/>
    </location>
</feature>
<gene>
    <name evidence="3" type="ORF">CAP51_06915</name>
</gene>
<feature type="domain" description="DUF218" evidence="2">
    <location>
        <begin position="203"/>
        <end position="350"/>
    </location>
</feature>
<name>A0A1Z9YZ37_9GAMM</name>
<dbReference type="GO" id="GO:0000270">
    <property type="term" value="P:peptidoglycan metabolic process"/>
    <property type="evidence" value="ECO:0007669"/>
    <property type="project" value="TreeGrafter"/>
</dbReference>
<protein>
    <recommendedName>
        <fullName evidence="2">DUF218 domain-containing protein</fullName>
    </recommendedName>
</protein>
<keyword evidence="1" id="KW-1133">Transmembrane helix</keyword>
<dbReference type="OrthoDB" id="9809813at2"/>
<evidence type="ECO:0000313" key="4">
    <source>
        <dbReference type="Proteomes" id="UP000196536"/>
    </source>
</evidence>
<evidence type="ECO:0000313" key="3">
    <source>
        <dbReference type="EMBL" id="OUY07479.1"/>
    </source>
</evidence>
<comment type="caution">
    <text evidence="3">The sequence shown here is derived from an EMBL/GenBank/DDBJ whole genome shotgun (WGS) entry which is preliminary data.</text>
</comment>
<keyword evidence="1" id="KW-0812">Transmembrane</keyword>
<organism evidence="3 4">
    <name type="scientific">Acinetobacter populi</name>
    <dbReference type="NCBI Taxonomy" id="1582270"/>
    <lineage>
        <taxon>Bacteria</taxon>
        <taxon>Pseudomonadati</taxon>
        <taxon>Pseudomonadota</taxon>
        <taxon>Gammaproteobacteria</taxon>
        <taxon>Moraxellales</taxon>
        <taxon>Moraxellaceae</taxon>
        <taxon>Acinetobacter</taxon>
    </lineage>
</organism>
<dbReference type="Gene3D" id="3.40.50.620">
    <property type="entry name" value="HUPs"/>
    <property type="match status" value="1"/>
</dbReference>
<dbReference type="PANTHER" id="PTHR30336">
    <property type="entry name" value="INNER MEMBRANE PROTEIN, PROBABLE PERMEASE"/>
    <property type="match status" value="1"/>
</dbReference>
<evidence type="ECO:0000256" key="1">
    <source>
        <dbReference type="SAM" id="Phobius"/>
    </source>
</evidence>
<dbReference type="GO" id="GO:0043164">
    <property type="term" value="P:Gram-negative-bacterium-type cell wall biogenesis"/>
    <property type="evidence" value="ECO:0007669"/>
    <property type="project" value="TreeGrafter"/>
</dbReference>
<sequence length="367" mass="42355">MAKKAHAIVRLLRWLIALIFLAAVLTVFVYSPFYAKSILWLLNHAVDVQVDPIAAQSQKTGRLSLESNLEPGSPEWVARRAYLYEVNQSLQDGHAQNFVELQQRYELLQQIIAEQKLEEAAQELKLDVQVPDVDQDENDETSSSIDFMQQFQQDENEPLFQQYREFLTKNENLAHISNLHNQNLNEKLESPYVMQRPAYQPHAIVILGGGLTTGKDKHDIVPNIYTVKRLEQAVQIYNSHHLPILLSGVEAPYMQKWLDQHHIQAQFLENRSMNTCENTRFSSLLLQKQGGAPTVFLITDAYHMPRSRELFAKNGIRTIPIISPLPNALTPWQPSRQNWMHSRRANYELLALIYNKLLGERNCREIP</sequence>
<accession>A0A1Z9YZ37</accession>
<evidence type="ECO:0000259" key="2">
    <source>
        <dbReference type="Pfam" id="PF02698"/>
    </source>
</evidence>
<dbReference type="InterPro" id="IPR003848">
    <property type="entry name" value="DUF218"/>
</dbReference>
<keyword evidence="1" id="KW-0472">Membrane</keyword>
<dbReference type="InterPro" id="IPR014729">
    <property type="entry name" value="Rossmann-like_a/b/a_fold"/>
</dbReference>
<dbReference type="Proteomes" id="UP000196536">
    <property type="component" value="Unassembled WGS sequence"/>
</dbReference>
<dbReference type="Pfam" id="PF02698">
    <property type="entry name" value="DUF218"/>
    <property type="match status" value="1"/>
</dbReference>
<dbReference type="GO" id="GO:0005886">
    <property type="term" value="C:plasma membrane"/>
    <property type="evidence" value="ECO:0007669"/>
    <property type="project" value="TreeGrafter"/>
</dbReference>
<dbReference type="PANTHER" id="PTHR30336:SF4">
    <property type="entry name" value="ENVELOPE BIOGENESIS FACTOR ELYC"/>
    <property type="match status" value="1"/>
</dbReference>
<reference evidence="3 4" key="1">
    <citation type="submission" date="2017-05" db="EMBL/GenBank/DDBJ databases">
        <title>Acinetobacter populi ANC 5415 (= PBJ7), whole genome shotgun sequencing project.</title>
        <authorList>
            <person name="Nemec A."/>
            <person name="Radolfova-Krizova L."/>
        </authorList>
    </citation>
    <scope>NUCLEOTIDE SEQUENCE [LARGE SCALE GENOMIC DNA]</scope>
    <source>
        <strain evidence="3 4">PBJ7</strain>
    </source>
</reference>
<dbReference type="AlphaFoldDB" id="A0A1Z9YZ37"/>
<dbReference type="EMBL" id="NEXX01000002">
    <property type="protein sequence ID" value="OUY07479.1"/>
    <property type="molecule type" value="Genomic_DNA"/>
</dbReference>
<proteinExistence type="predicted"/>
<dbReference type="RefSeq" id="WP_087620028.1">
    <property type="nucleotide sequence ID" value="NZ_NEXX01000002.1"/>
</dbReference>